<evidence type="ECO:0000313" key="2">
    <source>
        <dbReference type="EMBL" id="THG00257.1"/>
    </source>
</evidence>
<dbReference type="AlphaFoldDB" id="A0A4V3WKC5"/>
<evidence type="ECO:0000259" key="1">
    <source>
        <dbReference type="Pfam" id="PF25349"/>
    </source>
</evidence>
<dbReference type="Proteomes" id="UP000306102">
    <property type="component" value="Unassembled WGS sequence"/>
</dbReference>
<dbReference type="STRING" id="542762.A0A4V3WKC5"/>
<reference evidence="2 3" key="1">
    <citation type="journal article" date="2018" name="Proc. Natl. Acad. Sci. U.S.A.">
        <title>Draft genome sequence of Camellia sinensis var. sinensis provides insights into the evolution of the tea genome and tea quality.</title>
        <authorList>
            <person name="Wei C."/>
            <person name="Yang H."/>
            <person name="Wang S."/>
            <person name="Zhao J."/>
            <person name="Liu C."/>
            <person name="Gao L."/>
            <person name="Xia E."/>
            <person name="Lu Y."/>
            <person name="Tai Y."/>
            <person name="She G."/>
            <person name="Sun J."/>
            <person name="Cao H."/>
            <person name="Tong W."/>
            <person name="Gao Q."/>
            <person name="Li Y."/>
            <person name="Deng W."/>
            <person name="Jiang X."/>
            <person name="Wang W."/>
            <person name="Chen Q."/>
            <person name="Zhang S."/>
            <person name="Li H."/>
            <person name="Wu J."/>
            <person name="Wang P."/>
            <person name="Li P."/>
            <person name="Shi C."/>
            <person name="Zheng F."/>
            <person name="Jian J."/>
            <person name="Huang B."/>
            <person name="Shan D."/>
            <person name="Shi M."/>
            <person name="Fang C."/>
            <person name="Yue Y."/>
            <person name="Li F."/>
            <person name="Li D."/>
            <person name="Wei S."/>
            <person name="Han B."/>
            <person name="Jiang C."/>
            <person name="Yin Y."/>
            <person name="Xia T."/>
            <person name="Zhang Z."/>
            <person name="Bennetzen J.L."/>
            <person name="Zhao S."/>
            <person name="Wan X."/>
        </authorList>
    </citation>
    <scope>NUCLEOTIDE SEQUENCE [LARGE SCALE GENOMIC DNA]</scope>
    <source>
        <strain evidence="3">cv. Shuchazao</strain>
        <tissue evidence="2">Leaf</tissue>
    </source>
</reference>
<dbReference type="EMBL" id="SDRB02011758">
    <property type="protein sequence ID" value="THG00257.1"/>
    <property type="molecule type" value="Genomic_DNA"/>
</dbReference>
<feature type="domain" description="Poor homologous synapsis 1 PH" evidence="1">
    <location>
        <begin position="22"/>
        <end position="151"/>
    </location>
</feature>
<sequence length="287" mass="32302">MAGSVVALASEHMEKPVTAIADQWEVEYSRFFNYPSLSSTFPTLIPLPDVRRDRFRGTWISSSSTASLNITADHSNSDFILTVNFLGKIHEEHYISKLYFSWPHVSCVSGFPSRGSRVVFIQKFAFRFSTTCEIEAFMNALKEILEDVRDTGLPRSNFASEMSYQSDFVPSDEPYRPKEDWSATATIDSCTYQMQSSSKYEGGQNSNCQNAVLNGDIESIFAAFPPGFTSLMMSCQPVAEQAIAQPTEPEDNDLRYQITRYLGDKSFQDILCKVVKVMNEIGDDLLL</sequence>
<dbReference type="Pfam" id="PF25349">
    <property type="entry name" value="PH_PHS1"/>
    <property type="match status" value="1"/>
</dbReference>
<comment type="caution">
    <text evidence="2">The sequence shown here is derived from an EMBL/GenBank/DDBJ whole genome shotgun (WGS) entry which is preliminary data.</text>
</comment>
<accession>A0A4V3WKC5</accession>
<gene>
    <name evidence="2" type="ORF">TEA_026283</name>
</gene>
<proteinExistence type="predicted"/>
<keyword evidence="3" id="KW-1185">Reference proteome</keyword>
<evidence type="ECO:0000313" key="3">
    <source>
        <dbReference type="Proteomes" id="UP000306102"/>
    </source>
</evidence>
<name>A0A4V3WKC5_CAMSN</name>
<organism evidence="2 3">
    <name type="scientific">Camellia sinensis var. sinensis</name>
    <name type="common">China tea</name>
    <dbReference type="NCBI Taxonomy" id="542762"/>
    <lineage>
        <taxon>Eukaryota</taxon>
        <taxon>Viridiplantae</taxon>
        <taxon>Streptophyta</taxon>
        <taxon>Embryophyta</taxon>
        <taxon>Tracheophyta</taxon>
        <taxon>Spermatophyta</taxon>
        <taxon>Magnoliopsida</taxon>
        <taxon>eudicotyledons</taxon>
        <taxon>Gunneridae</taxon>
        <taxon>Pentapetalae</taxon>
        <taxon>asterids</taxon>
        <taxon>Ericales</taxon>
        <taxon>Theaceae</taxon>
        <taxon>Camellia</taxon>
    </lineage>
</organism>
<protein>
    <recommendedName>
        <fullName evidence="1">Poor homologous synapsis 1 PH domain-containing protein</fullName>
    </recommendedName>
</protein>
<dbReference type="InterPro" id="IPR057619">
    <property type="entry name" value="PH_PHS1"/>
</dbReference>